<evidence type="ECO:0000313" key="4">
    <source>
        <dbReference type="EMBL" id="SJS32611.1"/>
    </source>
</evidence>
<feature type="transmembrane region" description="Helical" evidence="2">
    <location>
        <begin position="622"/>
        <end position="640"/>
    </location>
</feature>
<feature type="compositionally biased region" description="Basic and acidic residues" evidence="1">
    <location>
        <begin position="454"/>
        <end position="464"/>
    </location>
</feature>
<accession>A0A9X8RIR5</accession>
<keyword evidence="2" id="KW-1133">Transmembrane helix</keyword>
<dbReference type="AlphaFoldDB" id="A0A9X8RIR5"/>
<feature type="compositionally biased region" description="Low complexity" evidence="1">
    <location>
        <begin position="473"/>
        <end position="504"/>
    </location>
</feature>
<dbReference type="EMBL" id="FUPS01000005">
    <property type="protein sequence ID" value="SJS32611.1"/>
    <property type="molecule type" value="Genomic_DNA"/>
</dbReference>
<dbReference type="Proteomes" id="UP000878956">
    <property type="component" value="Unassembled WGS sequence"/>
</dbReference>
<feature type="compositionally biased region" description="Acidic residues" evidence="1">
    <location>
        <begin position="441"/>
        <end position="453"/>
    </location>
</feature>
<evidence type="ECO:0000256" key="2">
    <source>
        <dbReference type="SAM" id="Phobius"/>
    </source>
</evidence>
<protein>
    <submittedName>
        <fullName evidence="4">Uncharacterized protein</fullName>
    </submittedName>
</protein>
<sequence>MKKYEIFIFMSIIVLCFISFPHKVFGQEENCLEDFERWVQENKNNKEEIVYTLSCDMVIDEEFRFYIPYDSNFTIDTNKYKILIKNHGRFIIDDNELNIIGEGGKEGVIHIENGGSISIGINNIIATDGTALYVEEGGDLHIKSSYESVEKIKANGKDAIGIYTENDIRILNKDIEVNGEHAIGVYSKGDVEIEETSIKAYSSNNESGLLRDNNKLAQSIISESKKVYIIDDYNELIPSIAEDSGYNIVKCCHRGIGVFSDEIKVSKDDKIENIKFPKYMVLETSSGNRLDIDVEWDFTDYYEKLEKGEDFNITGKFKTEMLNKEKIIINDDVVPILNVSVIEKKPIDNLELEFQNTKNGYVAVLFYDMPYSASKVFVEYSSDGINWISEEQEDIRDQAILFFEDFKLRCFRVKVVGGLKEGYSNIVFKPGFIMGGGDNQETPDDERENDDIDGDRGGGGRDDPDRDEDDNNQDGNNGNENNDSNNNQNNNNENNNNENNNNENDNSDEKQPNTPKDDVESSTDSNENKNPHDIPKDGNKENNSDKEKGFYNKNSITENDDNYDLSSKSVFGTNEHSFPYRESISNKNQDTNKNKSNISDYDGIINNNYKLESKEYNLKKDIIFLFCILTPIMIGSILIVNPDTRKSIIKFIKLKK</sequence>
<reference evidence="4 5" key="1">
    <citation type="submission" date="2017-02" db="EMBL/GenBank/DDBJ databases">
        <authorList>
            <consortium name="Pathogen Informatics"/>
        </authorList>
    </citation>
    <scope>NUCLEOTIDE SEQUENCE [LARGE SCALE GENOMIC DNA]</scope>
    <source>
        <strain evidence="4 5">VRECD0157</strain>
    </source>
</reference>
<reference evidence="3" key="3">
    <citation type="submission" date="2021-06" db="EMBL/GenBank/DDBJ databases">
        <authorList>
            <consortium name="NCBI Pathogen Detection Project"/>
        </authorList>
    </citation>
    <scope>NUCLEOTIDE SEQUENCE</scope>
    <source>
        <strain evidence="3">HN1000</strain>
    </source>
</reference>
<feature type="compositionally biased region" description="Basic and acidic residues" evidence="1">
    <location>
        <begin position="507"/>
        <end position="519"/>
    </location>
</feature>
<evidence type="ECO:0000313" key="5">
    <source>
        <dbReference type="Proteomes" id="UP000189137"/>
    </source>
</evidence>
<comment type="caution">
    <text evidence="4">The sequence shown here is derived from an EMBL/GenBank/DDBJ whole genome shotgun (WGS) entry which is preliminary data.</text>
</comment>
<reference evidence="3" key="2">
    <citation type="journal article" date="2018" name="Genome Biol.">
        <title>SKESA: strategic k-mer extension for scrupulous assemblies.</title>
        <authorList>
            <person name="Souvorov A."/>
            <person name="Agarwala R."/>
            <person name="Lipman D.J."/>
        </authorList>
    </citation>
    <scope>NUCLEOTIDE SEQUENCE</scope>
    <source>
        <strain evidence="3">HN1000</strain>
    </source>
</reference>
<feature type="region of interest" description="Disordered" evidence="1">
    <location>
        <begin position="430"/>
        <end position="570"/>
    </location>
</feature>
<name>A0A9X8RIR5_CLODI</name>
<dbReference type="InterPro" id="IPR053019">
    <property type="entry name" value="GATA_zinc_finger"/>
</dbReference>
<dbReference type="PANTHER" id="PTHR23353:SF23">
    <property type="entry name" value="PROTEIN HAIRLESS"/>
    <property type="match status" value="1"/>
</dbReference>
<evidence type="ECO:0000313" key="3">
    <source>
        <dbReference type="EMBL" id="HBH1542825.1"/>
    </source>
</evidence>
<dbReference type="RefSeq" id="WP_021373021.1">
    <property type="nucleotide sequence ID" value="NZ_AP031492.1"/>
</dbReference>
<keyword evidence="2" id="KW-0812">Transmembrane</keyword>
<proteinExistence type="predicted"/>
<dbReference type="EMBL" id="DAEPXK010000024">
    <property type="protein sequence ID" value="HBH1542825.1"/>
    <property type="molecule type" value="Genomic_DNA"/>
</dbReference>
<organism evidence="4 5">
    <name type="scientific">Clostridioides difficile</name>
    <name type="common">Peptoclostridium difficile</name>
    <dbReference type="NCBI Taxonomy" id="1496"/>
    <lineage>
        <taxon>Bacteria</taxon>
        <taxon>Bacillati</taxon>
        <taxon>Bacillota</taxon>
        <taxon>Clostridia</taxon>
        <taxon>Peptostreptococcales</taxon>
        <taxon>Peptostreptococcaceae</taxon>
        <taxon>Clostridioides</taxon>
    </lineage>
</organism>
<keyword evidence="2" id="KW-0472">Membrane</keyword>
<evidence type="ECO:0000256" key="1">
    <source>
        <dbReference type="SAM" id="MobiDB-lite"/>
    </source>
</evidence>
<dbReference type="Proteomes" id="UP000189137">
    <property type="component" value="Unassembled WGS sequence"/>
</dbReference>
<feature type="compositionally biased region" description="Basic and acidic residues" evidence="1">
    <location>
        <begin position="526"/>
        <end position="550"/>
    </location>
</feature>
<dbReference type="PANTHER" id="PTHR23353">
    <property type="entry name" value="RAB-GAP/TBC-RELATED"/>
    <property type="match status" value="1"/>
</dbReference>
<gene>
    <name evidence="3" type="ORF">KRM00_002317</name>
    <name evidence="4" type="ORF">SAMEA3375112_01839</name>
</gene>